<dbReference type="Pfam" id="PF04355">
    <property type="entry name" value="BamE"/>
    <property type="match status" value="1"/>
</dbReference>
<evidence type="ECO:0000313" key="6">
    <source>
        <dbReference type="Proteomes" id="UP000242561"/>
    </source>
</evidence>
<sequence>MGRVGKTMIALSIALAISGCTRLRVGRGYIVDENLVSSVQAGVDNKESVEATLGRPSFVSQFDSNQWYYYARVTRQLAFSSPKGESQTLLRVQFDNAGNVASVSRSGLELAANIKPEGDKTDTKGSDRGFFEDLFGNIGTVGTGGAPQ</sequence>
<organism evidence="5 6">
    <name type="scientific">Sphingorhabdus lutea</name>
    <dbReference type="NCBI Taxonomy" id="1913578"/>
    <lineage>
        <taxon>Bacteria</taxon>
        <taxon>Pseudomonadati</taxon>
        <taxon>Pseudomonadota</taxon>
        <taxon>Alphaproteobacteria</taxon>
        <taxon>Sphingomonadales</taxon>
        <taxon>Sphingomonadaceae</taxon>
        <taxon>Sphingorhabdus</taxon>
    </lineage>
</organism>
<dbReference type="EMBL" id="CP018154">
    <property type="protein sequence ID" value="APG63462.1"/>
    <property type="molecule type" value="Genomic_DNA"/>
</dbReference>
<dbReference type="OrthoDB" id="7160681at2"/>
<reference evidence="5 6" key="1">
    <citation type="submission" date="2016-11" db="EMBL/GenBank/DDBJ databases">
        <title>Sphingorhabdus sp. LPB0140, isolated from marine environment.</title>
        <authorList>
            <person name="Kim E."/>
            <person name="Yi H."/>
        </authorList>
    </citation>
    <scope>NUCLEOTIDE SEQUENCE [LARGE SCALE GENOMIC DNA]</scope>
    <source>
        <strain evidence="5 6">LPB0140</strain>
    </source>
</reference>
<dbReference type="PROSITE" id="PS51257">
    <property type="entry name" value="PROKAR_LIPOPROTEIN"/>
    <property type="match status" value="1"/>
</dbReference>
<keyword evidence="1" id="KW-0732">Signal</keyword>
<accession>A0A1L3JEA7</accession>
<keyword evidence="2" id="KW-0472">Membrane</keyword>
<dbReference type="InterPro" id="IPR026592">
    <property type="entry name" value="BamE"/>
</dbReference>
<dbReference type="GO" id="GO:0051205">
    <property type="term" value="P:protein insertion into membrane"/>
    <property type="evidence" value="ECO:0007669"/>
    <property type="project" value="TreeGrafter"/>
</dbReference>
<dbReference type="KEGG" id="sphl:LPB140_01585"/>
<gene>
    <name evidence="5" type="ORF">LPB140_01585</name>
</gene>
<dbReference type="InterPro" id="IPR007450">
    <property type="entry name" value="BamE_dom"/>
</dbReference>
<protein>
    <recommendedName>
        <fullName evidence="4">Outer membrane protein assembly factor BamE domain-containing protein</fullName>
    </recommendedName>
</protein>
<evidence type="ECO:0000256" key="2">
    <source>
        <dbReference type="ARBA" id="ARBA00023136"/>
    </source>
</evidence>
<dbReference type="GO" id="GO:1990063">
    <property type="term" value="C:Bam protein complex"/>
    <property type="evidence" value="ECO:0007669"/>
    <property type="project" value="TreeGrafter"/>
</dbReference>
<dbReference type="AlphaFoldDB" id="A0A1L3JEA7"/>
<dbReference type="GO" id="GO:0030674">
    <property type="term" value="F:protein-macromolecule adaptor activity"/>
    <property type="evidence" value="ECO:0007669"/>
    <property type="project" value="TreeGrafter"/>
</dbReference>
<dbReference type="GO" id="GO:0043165">
    <property type="term" value="P:Gram-negative-bacterium-type cell outer membrane assembly"/>
    <property type="evidence" value="ECO:0007669"/>
    <property type="project" value="TreeGrafter"/>
</dbReference>
<keyword evidence="6" id="KW-1185">Reference proteome</keyword>
<keyword evidence="3" id="KW-0998">Cell outer membrane</keyword>
<dbReference type="PANTHER" id="PTHR37482:SF1">
    <property type="entry name" value="OUTER MEMBRANE PROTEIN ASSEMBLY FACTOR BAME"/>
    <property type="match status" value="1"/>
</dbReference>
<dbReference type="InterPro" id="IPR037873">
    <property type="entry name" value="BamE-like"/>
</dbReference>
<feature type="domain" description="Outer membrane protein assembly factor BamE" evidence="4">
    <location>
        <begin position="28"/>
        <end position="102"/>
    </location>
</feature>
<evidence type="ECO:0000313" key="5">
    <source>
        <dbReference type="EMBL" id="APG63462.1"/>
    </source>
</evidence>
<proteinExistence type="predicted"/>
<evidence type="ECO:0000256" key="3">
    <source>
        <dbReference type="ARBA" id="ARBA00023237"/>
    </source>
</evidence>
<evidence type="ECO:0000259" key="4">
    <source>
        <dbReference type="Pfam" id="PF04355"/>
    </source>
</evidence>
<dbReference type="PANTHER" id="PTHR37482">
    <property type="entry name" value="OUTER MEMBRANE PROTEIN ASSEMBLY FACTOR BAME"/>
    <property type="match status" value="1"/>
</dbReference>
<dbReference type="Gene3D" id="3.30.1450.10">
    <property type="match status" value="1"/>
</dbReference>
<dbReference type="STRING" id="1913578.LPB140_01585"/>
<evidence type="ECO:0000256" key="1">
    <source>
        <dbReference type="ARBA" id="ARBA00022729"/>
    </source>
</evidence>
<dbReference type="Proteomes" id="UP000242561">
    <property type="component" value="Chromosome"/>
</dbReference>
<name>A0A1L3JEA7_9SPHN</name>